<evidence type="ECO:0000313" key="4">
    <source>
        <dbReference type="Proteomes" id="UP001147747"/>
    </source>
</evidence>
<dbReference type="RefSeq" id="XP_056490595.1">
    <property type="nucleotide sequence ID" value="XM_056627861.1"/>
</dbReference>
<evidence type="ECO:0008006" key="5">
    <source>
        <dbReference type="Google" id="ProtNLM"/>
    </source>
</evidence>
<dbReference type="AlphaFoldDB" id="A0A9W9W4H8"/>
<reference evidence="3" key="2">
    <citation type="journal article" date="2023" name="IMA Fungus">
        <title>Comparative genomic study of the Penicillium genus elucidates a diverse pangenome and 15 lateral gene transfer events.</title>
        <authorList>
            <person name="Petersen C."/>
            <person name="Sorensen T."/>
            <person name="Nielsen M.R."/>
            <person name="Sondergaard T.E."/>
            <person name="Sorensen J.L."/>
            <person name="Fitzpatrick D.A."/>
            <person name="Frisvad J.C."/>
            <person name="Nielsen K.L."/>
        </authorList>
    </citation>
    <scope>NUCLEOTIDE SEQUENCE</scope>
    <source>
        <strain evidence="3">IBT 29677</strain>
    </source>
</reference>
<keyword evidence="2" id="KW-0472">Membrane</keyword>
<evidence type="ECO:0000256" key="2">
    <source>
        <dbReference type="SAM" id="Phobius"/>
    </source>
</evidence>
<keyword evidence="2" id="KW-0812">Transmembrane</keyword>
<evidence type="ECO:0000256" key="1">
    <source>
        <dbReference type="SAM" id="MobiDB-lite"/>
    </source>
</evidence>
<feature type="transmembrane region" description="Helical" evidence="2">
    <location>
        <begin position="610"/>
        <end position="634"/>
    </location>
</feature>
<feature type="transmembrane region" description="Helical" evidence="2">
    <location>
        <begin position="646"/>
        <end position="668"/>
    </location>
</feature>
<reference evidence="3" key="1">
    <citation type="submission" date="2022-12" db="EMBL/GenBank/DDBJ databases">
        <authorList>
            <person name="Petersen C."/>
        </authorList>
    </citation>
    <scope>NUCLEOTIDE SEQUENCE</scope>
    <source>
        <strain evidence="3">IBT 29677</strain>
    </source>
</reference>
<feature type="region of interest" description="Disordered" evidence="1">
    <location>
        <begin position="847"/>
        <end position="889"/>
    </location>
</feature>
<dbReference type="OrthoDB" id="2624308at2759"/>
<comment type="caution">
    <text evidence="3">The sequence shown here is derived from an EMBL/GenBank/DDBJ whole genome shotgun (WGS) entry which is preliminary data.</text>
</comment>
<dbReference type="EMBL" id="JAPZBU010000005">
    <property type="protein sequence ID" value="KAJ5403353.1"/>
    <property type="molecule type" value="Genomic_DNA"/>
</dbReference>
<organism evidence="3 4">
    <name type="scientific">Penicillium cosmopolitanum</name>
    <dbReference type="NCBI Taxonomy" id="1131564"/>
    <lineage>
        <taxon>Eukaryota</taxon>
        <taxon>Fungi</taxon>
        <taxon>Dikarya</taxon>
        <taxon>Ascomycota</taxon>
        <taxon>Pezizomycotina</taxon>
        <taxon>Eurotiomycetes</taxon>
        <taxon>Eurotiomycetidae</taxon>
        <taxon>Eurotiales</taxon>
        <taxon>Aspergillaceae</taxon>
        <taxon>Penicillium</taxon>
    </lineage>
</organism>
<name>A0A9W9W4H8_9EURO</name>
<dbReference type="Proteomes" id="UP001147747">
    <property type="component" value="Unassembled WGS sequence"/>
</dbReference>
<protein>
    <recommendedName>
        <fullName evidence="5">Heterokaryon incompatibility domain-containing protein</fullName>
    </recommendedName>
</protein>
<keyword evidence="4" id="KW-1185">Reference proteome</keyword>
<evidence type="ECO:0000313" key="3">
    <source>
        <dbReference type="EMBL" id="KAJ5403353.1"/>
    </source>
</evidence>
<proteinExistence type="predicted"/>
<gene>
    <name evidence="3" type="ORF">N7509_003224</name>
</gene>
<dbReference type="GeneID" id="81366841"/>
<sequence length="889" mass="101073">MGSSHSSVESEKHERDVWRTHLEHQYDGSHHRTAGVRYRRPKLDSHAIEERMNELQHGNRKLKKRRYLNILGENDHEKYPDLDTYYSTTKEIPRRLIVQATHDAQHDTRARHWGHSTIKGNKPFIVWLSELCLNPFRFDKYDGGFVDEDDEKAEEIRWKKMSLARRIFQTTIHWIASTVLTLLLAWIIQVMLSVQVVTAPWSDSGEAGSYEDYDNVHWEWPHHAVNILDQSPSNTKPQSTITKLMIPRRLVVKDKSTGRWVVKMTDELRDKHTGMLQPYVFLSFSRANFLGIDDTRLRPFFYRVAEAVLEHENARRDERDPPMEAFWLDMDCVASNPPVKDKNGNMVNPIMHADSEMTKDINSICDAVRCAKRVYVVLPDDRPEDKLIWGRRIWTLPEVLLAADKIRYCISPFEAMQGNGVIRINNVLLTDMYNSFWAGHPSRSHLAGNEKWDTHEDAITHLVNHYTNRTKLSELQLFTFAIQALAQLTSGKDTRGESTVELAYAAMGLLAYRLTPDDNEDVFQAVARLSLYAVASSDTLLRNIADPDQYATHLWDIDPMCDVVGIGNDKFTPTVITDRCRGIPIRWKGFPRMRYAQDLTSFRATLAQSVVFAGAWFFVTGFGLFSSAISLAMANNVNTTDKTTSINIGSYLYGMAVFVGVGWAISWFSPLAVRQLCNGGSSGVSCHLIGFEGTMTLRKIEKAIYGNYNARLSYSASSSIFSKDLRHEKLRMGIERPDKNGDPEGPEHWKQQRVKHNIPDSHRLFTIVDTGDLTVTVIAAQRPPVVALIAGREGGMLRSLLCSWRFETNCLYRECVIRMRSSLEEQATPNDWLKISLASQSDVNQTRSLYQPKSQPAPPVVTGSIPPSALPVPPQKIPVVGQTNVESLQ</sequence>
<accession>A0A9W9W4H8</accession>
<keyword evidence="2" id="KW-1133">Transmembrane helix</keyword>